<reference evidence="2 3" key="2">
    <citation type="journal article" date="2016" name="Int. J. Syst. Evol. Microbiol.">
        <title>Flavisolibacter tropicus sp. nov., isolated from tropical soil.</title>
        <authorList>
            <person name="Lee J.J."/>
            <person name="Kang M.S."/>
            <person name="Kim G.S."/>
            <person name="Lee C.S."/>
            <person name="Lim S."/>
            <person name="Lee J."/>
            <person name="Roh S.H."/>
            <person name="Kang H."/>
            <person name="Ha J.M."/>
            <person name="Bae S."/>
            <person name="Jung H.Y."/>
            <person name="Kim M.K."/>
        </authorList>
    </citation>
    <scope>NUCLEOTIDE SEQUENCE [LARGE SCALE GENOMIC DNA]</scope>
    <source>
        <strain evidence="2 3">LCS9</strain>
    </source>
</reference>
<dbReference type="AlphaFoldDB" id="A0A172TXU2"/>
<protein>
    <submittedName>
        <fullName evidence="2">Uncharacterized protein</fullName>
    </submittedName>
</protein>
<keyword evidence="1" id="KW-0812">Transmembrane</keyword>
<feature type="transmembrane region" description="Helical" evidence="1">
    <location>
        <begin position="5"/>
        <end position="22"/>
    </location>
</feature>
<name>A0A172TXU2_9BACT</name>
<feature type="transmembrane region" description="Helical" evidence="1">
    <location>
        <begin position="34"/>
        <end position="50"/>
    </location>
</feature>
<reference evidence="3" key="1">
    <citation type="submission" date="2015-01" db="EMBL/GenBank/DDBJ databases">
        <title>Flavisolibacter sp./LCS9/ whole genome sequencing.</title>
        <authorList>
            <person name="Kim M.K."/>
            <person name="Srinivasan S."/>
            <person name="Lee J.-J."/>
        </authorList>
    </citation>
    <scope>NUCLEOTIDE SEQUENCE [LARGE SCALE GENOMIC DNA]</scope>
    <source>
        <strain evidence="3">LCS9</strain>
    </source>
</reference>
<dbReference type="OrthoDB" id="664811at2"/>
<keyword evidence="1" id="KW-0472">Membrane</keyword>
<evidence type="ECO:0000313" key="3">
    <source>
        <dbReference type="Proteomes" id="UP000077177"/>
    </source>
</evidence>
<sequence>MQRALGKILLSVGLFIFVFFLYYRGDAIPIKELWFALSFFVMATGAYLIIKHKLYQTTSQSSHSDNKVDEIKHLILNGEKVNVTLDNSEVKSRSYQQELIKDGIPSKIEMLNAVINNERNYSQEVIVQTYIVFLKEYNDQTYKFVSPVTSWNEVAVKMYMDRKGGLDLYVDKNNPANYYFDFPFL</sequence>
<accession>A0A172TXU2</accession>
<keyword evidence="1" id="KW-1133">Transmembrane helix</keyword>
<keyword evidence="3" id="KW-1185">Reference proteome</keyword>
<organism evidence="2 3">
    <name type="scientific">Flavisolibacter tropicus</name>
    <dbReference type="NCBI Taxonomy" id="1492898"/>
    <lineage>
        <taxon>Bacteria</taxon>
        <taxon>Pseudomonadati</taxon>
        <taxon>Bacteroidota</taxon>
        <taxon>Chitinophagia</taxon>
        <taxon>Chitinophagales</taxon>
        <taxon>Chitinophagaceae</taxon>
        <taxon>Flavisolibacter</taxon>
    </lineage>
</organism>
<dbReference type="Proteomes" id="UP000077177">
    <property type="component" value="Chromosome"/>
</dbReference>
<evidence type="ECO:0000256" key="1">
    <source>
        <dbReference type="SAM" id="Phobius"/>
    </source>
</evidence>
<dbReference type="EMBL" id="CP011390">
    <property type="protein sequence ID" value="ANE51788.1"/>
    <property type="molecule type" value="Genomic_DNA"/>
</dbReference>
<proteinExistence type="predicted"/>
<dbReference type="KEGG" id="fla:SY85_16110"/>
<dbReference type="STRING" id="1492898.SY85_16110"/>
<gene>
    <name evidence="2" type="ORF">SY85_16110</name>
</gene>
<evidence type="ECO:0000313" key="2">
    <source>
        <dbReference type="EMBL" id="ANE51788.1"/>
    </source>
</evidence>
<dbReference type="RefSeq" id="WP_066405917.1">
    <property type="nucleotide sequence ID" value="NZ_CP011390.1"/>
</dbReference>